<evidence type="ECO:0000259" key="2">
    <source>
        <dbReference type="Pfam" id="PF00078"/>
    </source>
</evidence>
<keyword evidence="1" id="KW-1133">Transmembrane helix</keyword>
<dbReference type="AlphaFoldDB" id="A0AAW2SX32"/>
<reference evidence="3" key="2">
    <citation type="journal article" date="2024" name="Plant">
        <title>Genomic evolution and insights into agronomic trait innovations of Sesamum species.</title>
        <authorList>
            <person name="Miao H."/>
            <person name="Wang L."/>
            <person name="Qu L."/>
            <person name="Liu H."/>
            <person name="Sun Y."/>
            <person name="Le M."/>
            <person name="Wang Q."/>
            <person name="Wei S."/>
            <person name="Zheng Y."/>
            <person name="Lin W."/>
            <person name="Duan Y."/>
            <person name="Cao H."/>
            <person name="Xiong S."/>
            <person name="Wang X."/>
            <person name="Wei L."/>
            <person name="Li C."/>
            <person name="Ma Q."/>
            <person name="Ju M."/>
            <person name="Zhao R."/>
            <person name="Li G."/>
            <person name="Mu C."/>
            <person name="Tian Q."/>
            <person name="Mei H."/>
            <person name="Zhang T."/>
            <person name="Gao T."/>
            <person name="Zhang H."/>
        </authorList>
    </citation>
    <scope>NUCLEOTIDE SEQUENCE</scope>
    <source>
        <strain evidence="3">KEN8</strain>
    </source>
</reference>
<sequence length="176" mass="20256">MGASRSARHVALKLDIIKAYDRVEWIFLEMVLLRLGFHCVFVKLILMCVNSVFYSIMLEGEPFGLIRPERGLRQGDPSRSICFCFVQRPLVVWYKKRRVREASKGWRYAVAPRVSHLLFANDTLLFYQATLKAMDCIKGILTKFERASGLKINLQKSAVVFSRNTDQHLKEALASD</sequence>
<dbReference type="InterPro" id="IPR000477">
    <property type="entry name" value="RT_dom"/>
</dbReference>
<evidence type="ECO:0000256" key="1">
    <source>
        <dbReference type="SAM" id="Phobius"/>
    </source>
</evidence>
<dbReference type="EMBL" id="JACGWM010000001">
    <property type="protein sequence ID" value="KAL0396378.1"/>
    <property type="molecule type" value="Genomic_DNA"/>
</dbReference>
<gene>
    <name evidence="3" type="ORF">Scaly_0086200</name>
</gene>
<dbReference type="Pfam" id="PF00078">
    <property type="entry name" value="RVT_1"/>
    <property type="match status" value="1"/>
</dbReference>
<keyword evidence="1" id="KW-0812">Transmembrane</keyword>
<organism evidence="3">
    <name type="scientific">Sesamum calycinum</name>
    <dbReference type="NCBI Taxonomy" id="2727403"/>
    <lineage>
        <taxon>Eukaryota</taxon>
        <taxon>Viridiplantae</taxon>
        <taxon>Streptophyta</taxon>
        <taxon>Embryophyta</taxon>
        <taxon>Tracheophyta</taxon>
        <taxon>Spermatophyta</taxon>
        <taxon>Magnoliopsida</taxon>
        <taxon>eudicotyledons</taxon>
        <taxon>Gunneridae</taxon>
        <taxon>Pentapetalae</taxon>
        <taxon>asterids</taxon>
        <taxon>lamiids</taxon>
        <taxon>Lamiales</taxon>
        <taxon>Pedaliaceae</taxon>
        <taxon>Sesamum</taxon>
    </lineage>
</organism>
<dbReference type="PANTHER" id="PTHR33116:SF86">
    <property type="entry name" value="REVERSE TRANSCRIPTASE DOMAIN-CONTAINING PROTEIN"/>
    <property type="match status" value="1"/>
</dbReference>
<keyword evidence="1" id="KW-0472">Membrane</keyword>
<feature type="domain" description="Reverse transcriptase" evidence="2">
    <location>
        <begin position="8"/>
        <end position="160"/>
    </location>
</feature>
<dbReference type="PANTHER" id="PTHR33116">
    <property type="entry name" value="REVERSE TRANSCRIPTASE ZINC-BINDING DOMAIN-CONTAINING PROTEIN-RELATED-RELATED"/>
    <property type="match status" value="1"/>
</dbReference>
<protein>
    <recommendedName>
        <fullName evidence="2">Reverse transcriptase domain-containing protein</fullName>
    </recommendedName>
</protein>
<reference evidence="3" key="1">
    <citation type="submission" date="2020-06" db="EMBL/GenBank/DDBJ databases">
        <authorList>
            <person name="Li T."/>
            <person name="Hu X."/>
            <person name="Zhang T."/>
            <person name="Song X."/>
            <person name="Zhang H."/>
            <person name="Dai N."/>
            <person name="Sheng W."/>
            <person name="Hou X."/>
            <person name="Wei L."/>
        </authorList>
    </citation>
    <scope>NUCLEOTIDE SEQUENCE</scope>
    <source>
        <strain evidence="3">KEN8</strain>
        <tissue evidence="3">Leaf</tissue>
    </source>
</reference>
<name>A0AAW2SX32_9LAMI</name>
<accession>A0AAW2SX32</accession>
<feature type="transmembrane region" description="Helical" evidence="1">
    <location>
        <begin position="35"/>
        <end position="57"/>
    </location>
</feature>
<comment type="caution">
    <text evidence="3">The sequence shown here is derived from an EMBL/GenBank/DDBJ whole genome shotgun (WGS) entry which is preliminary data.</text>
</comment>
<evidence type="ECO:0000313" key="3">
    <source>
        <dbReference type="EMBL" id="KAL0396378.1"/>
    </source>
</evidence>
<proteinExistence type="predicted"/>